<evidence type="ECO:0000313" key="1">
    <source>
        <dbReference type="EMBL" id="CAD8178053.1"/>
    </source>
</evidence>
<gene>
    <name evidence="1" type="ORF">PPENT_87.1.T0680243</name>
</gene>
<sequence length="228" mass="26692">MLNFSNTIYLFNYQPTIYRPQGQNKETCKSPNFIDFYKKCVICELHHCLYCFNYLASDPTKTTLGFYESYSLIDEEIKVGCAQCKEGFIFQFSSGQCIYKSQSQQNFLRSFINLDENEICTLSDINDFSIALEILNCQIHILNCKYCIYTLQQTIKSLTCEDGYLVSANTGIRLIPNSSANQIISKNQQEFKLMVNVFNVLLYVKFVKRDQRRKQIQQIHIFRQLLKI</sequence>
<dbReference type="Proteomes" id="UP000689195">
    <property type="component" value="Unassembled WGS sequence"/>
</dbReference>
<keyword evidence="2" id="KW-1185">Reference proteome</keyword>
<reference evidence="1" key="1">
    <citation type="submission" date="2021-01" db="EMBL/GenBank/DDBJ databases">
        <authorList>
            <consortium name="Genoscope - CEA"/>
            <person name="William W."/>
        </authorList>
    </citation>
    <scope>NUCLEOTIDE SEQUENCE</scope>
</reference>
<proteinExistence type="predicted"/>
<evidence type="ECO:0000313" key="2">
    <source>
        <dbReference type="Proteomes" id="UP000689195"/>
    </source>
</evidence>
<comment type="caution">
    <text evidence="1">The sequence shown here is derived from an EMBL/GenBank/DDBJ whole genome shotgun (WGS) entry which is preliminary data.</text>
</comment>
<accession>A0A8S1VNE6</accession>
<dbReference type="AlphaFoldDB" id="A0A8S1VNE6"/>
<organism evidence="1 2">
    <name type="scientific">Paramecium pentaurelia</name>
    <dbReference type="NCBI Taxonomy" id="43138"/>
    <lineage>
        <taxon>Eukaryota</taxon>
        <taxon>Sar</taxon>
        <taxon>Alveolata</taxon>
        <taxon>Ciliophora</taxon>
        <taxon>Intramacronucleata</taxon>
        <taxon>Oligohymenophorea</taxon>
        <taxon>Peniculida</taxon>
        <taxon>Parameciidae</taxon>
        <taxon>Paramecium</taxon>
    </lineage>
</organism>
<name>A0A8S1VNE6_9CILI</name>
<protein>
    <submittedName>
        <fullName evidence="1">Uncharacterized protein</fullName>
    </submittedName>
</protein>
<dbReference type="EMBL" id="CAJJDO010000068">
    <property type="protein sequence ID" value="CAD8178053.1"/>
    <property type="molecule type" value="Genomic_DNA"/>
</dbReference>